<evidence type="ECO:0000313" key="2">
    <source>
        <dbReference type="EMBL" id="CAG8984102.1"/>
    </source>
</evidence>
<proteinExistence type="predicted"/>
<organism evidence="2 3">
    <name type="scientific">Hymenoscyphus albidus</name>
    <dbReference type="NCBI Taxonomy" id="595503"/>
    <lineage>
        <taxon>Eukaryota</taxon>
        <taxon>Fungi</taxon>
        <taxon>Dikarya</taxon>
        <taxon>Ascomycota</taxon>
        <taxon>Pezizomycotina</taxon>
        <taxon>Leotiomycetes</taxon>
        <taxon>Helotiales</taxon>
        <taxon>Helotiaceae</taxon>
        <taxon>Hymenoscyphus</taxon>
    </lineage>
</organism>
<dbReference type="AlphaFoldDB" id="A0A9N9M2E3"/>
<feature type="compositionally biased region" description="Low complexity" evidence="1">
    <location>
        <begin position="170"/>
        <end position="180"/>
    </location>
</feature>
<feature type="compositionally biased region" description="Basic and acidic residues" evidence="1">
    <location>
        <begin position="13"/>
        <end position="30"/>
    </location>
</feature>
<protein>
    <submittedName>
        <fullName evidence="2">Uncharacterized protein</fullName>
    </submittedName>
</protein>
<sequence>MSIFSKIKQSRQAAKEHKAKTAEKGKENEPVKVTYKHIPKHAAVDALSGAPSSWKHEDRSKIKQQHQRRSQMALSRPTSTLSTVSYVNSAAGPSSSSAPALPRNSSYSSYNPTWFDRGGDVYYSHSQESAQRRPKKARGHSYNDSGLGASIGPSPLASNMHSEDVSPAESSGNSTTSNSSDNLEIKHTTKMPTPERPNSGSNRVSIRPQAMVYAEKDIFDRLHTSTTRKLGEAPISAAGEIKTPVVSSVTAGQEPKQKKQRWSLMGKRNSAIAS</sequence>
<feature type="compositionally biased region" description="Low complexity" evidence="1">
    <location>
        <begin position="89"/>
        <end position="106"/>
    </location>
</feature>
<keyword evidence="3" id="KW-1185">Reference proteome</keyword>
<comment type="caution">
    <text evidence="2">The sequence shown here is derived from an EMBL/GenBank/DDBJ whole genome shotgun (WGS) entry which is preliminary data.</text>
</comment>
<accession>A0A9N9M2E3</accession>
<feature type="region of interest" description="Disordered" evidence="1">
    <location>
        <begin position="1"/>
        <end position="33"/>
    </location>
</feature>
<feature type="compositionally biased region" description="Polar residues" evidence="1">
    <location>
        <begin position="70"/>
        <end position="88"/>
    </location>
</feature>
<dbReference type="EMBL" id="CAJVRM010000750">
    <property type="protein sequence ID" value="CAG8984102.1"/>
    <property type="molecule type" value="Genomic_DNA"/>
</dbReference>
<evidence type="ECO:0000256" key="1">
    <source>
        <dbReference type="SAM" id="MobiDB-lite"/>
    </source>
</evidence>
<evidence type="ECO:0000313" key="3">
    <source>
        <dbReference type="Proteomes" id="UP000701801"/>
    </source>
</evidence>
<name>A0A9N9M2E3_9HELO</name>
<gene>
    <name evidence="2" type="ORF">HYALB_00010602</name>
</gene>
<dbReference type="OrthoDB" id="5225441at2759"/>
<feature type="region of interest" description="Disordered" evidence="1">
    <location>
        <begin position="46"/>
        <end position="207"/>
    </location>
</feature>
<reference evidence="2" key="1">
    <citation type="submission" date="2021-07" db="EMBL/GenBank/DDBJ databases">
        <authorList>
            <person name="Durling M."/>
        </authorList>
    </citation>
    <scope>NUCLEOTIDE SEQUENCE</scope>
</reference>
<dbReference type="Proteomes" id="UP000701801">
    <property type="component" value="Unassembled WGS sequence"/>
</dbReference>
<feature type="region of interest" description="Disordered" evidence="1">
    <location>
        <begin position="245"/>
        <end position="274"/>
    </location>
</feature>